<name>A0ABS5EE81_9PROT</name>
<dbReference type="InterPro" id="IPR036890">
    <property type="entry name" value="HATPase_C_sf"/>
</dbReference>
<dbReference type="InterPro" id="IPR035965">
    <property type="entry name" value="PAS-like_dom_sf"/>
</dbReference>
<comment type="caution">
    <text evidence="7">The sequence shown here is derived from an EMBL/GenBank/DDBJ whole genome shotgun (WGS) entry which is preliminary data.</text>
</comment>
<dbReference type="SUPFAM" id="SSF47384">
    <property type="entry name" value="Homodimeric domain of signal transducing histidine kinase"/>
    <property type="match status" value="1"/>
</dbReference>
<sequence>MAAFRKLFEAEEAVGLAVVDTEGRIRFANAALSRLCGGGPPPQSGCIAAVLFTEDTADGVAGALRAALAGPPAPPVVLARLADASLPPDAQVEVACRPLRGEPGALLRVTDVTARQRMQAQMEEGARLQSVGRLAGGVAHDFNNLLAAISGAAEAALSRQPDAPTTEDLRQILDSAARGARLVKQLLAFASRQALAPRVLPLAGMVEAMIPLLRRLLGGRHELGLHLPPKPGPFVRVDGSQLDQVLLNLVVNARDAMPDGGTIGIRVAALTLAEQRIETGGVVPPGDWVVLSIEDAGRGIAPADLPRIFEPFFTTRRSEGGTGLGLPTVLGILRQSGGQVTVETRPGEGTAFHLWFPAVTDMREAAPVPTRAAPAAADVPRRVLLVDDEAPLRRLAAHALKAAGHEVREAEDAETALEAVRAGFVPDVLVSDVTMPGDMDGFALAEGLRDLVPGLLVVLVSGYAERAVGEGLSGQSLVFLEKPFRMKALLEAIAGVSS</sequence>
<evidence type="ECO:0000256" key="1">
    <source>
        <dbReference type="ARBA" id="ARBA00000085"/>
    </source>
</evidence>
<evidence type="ECO:0000313" key="8">
    <source>
        <dbReference type="Proteomes" id="UP000698752"/>
    </source>
</evidence>
<dbReference type="EC" id="2.7.13.3" evidence="2"/>
<dbReference type="InterPro" id="IPR011006">
    <property type="entry name" value="CheY-like_superfamily"/>
</dbReference>
<dbReference type="PANTHER" id="PTHR43065">
    <property type="entry name" value="SENSOR HISTIDINE KINASE"/>
    <property type="match status" value="1"/>
</dbReference>
<dbReference type="InterPro" id="IPR005467">
    <property type="entry name" value="His_kinase_dom"/>
</dbReference>
<dbReference type="SMART" id="SM00448">
    <property type="entry name" value="REC"/>
    <property type="match status" value="1"/>
</dbReference>
<dbReference type="SMART" id="SM00388">
    <property type="entry name" value="HisKA"/>
    <property type="match status" value="1"/>
</dbReference>
<dbReference type="PROSITE" id="PS50109">
    <property type="entry name" value="HIS_KIN"/>
    <property type="match status" value="1"/>
</dbReference>
<proteinExistence type="predicted"/>
<dbReference type="RefSeq" id="WP_211867193.1">
    <property type="nucleotide sequence ID" value="NZ_JAAEDI010000006.1"/>
</dbReference>
<feature type="domain" description="Response regulatory" evidence="6">
    <location>
        <begin position="382"/>
        <end position="497"/>
    </location>
</feature>
<dbReference type="InterPro" id="IPR003594">
    <property type="entry name" value="HATPase_dom"/>
</dbReference>
<reference evidence="8" key="1">
    <citation type="journal article" date="2021" name="Syst. Appl. Microbiol.">
        <title>Roseomonas hellenica sp. nov., isolated from roots of wild-growing Alkanna tinctoria.</title>
        <authorList>
            <person name="Rat A."/>
            <person name="Naranjo H.D."/>
            <person name="Lebbe L."/>
            <person name="Cnockaert M."/>
            <person name="Krigas N."/>
            <person name="Grigoriadou K."/>
            <person name="Maloupa E."/>
            <person name="Willems A."/>
        </authorList>
    </citation>
    <scope>NUCLEOTIDE SEQUENCE [LARGE SCALE GENOMIC DNA]</scope>
    <source>
        <strain evidence="8">LMG 31159</strain>
    </source>
</reference>
<dbReference type="InterPro" id="IPR003661">
    <property type="entry name" value="HisK_dim/P_dom"/>
</dbReference>
<evidence type="ECO:0000256" key="3">
    <source>
        <dbReference type="ARBA" id="ARBA00022553"/>
    </source>
</evidence>
<evidence type="ECO:0000259" key="6">
    <source>
        <dbReference type="PROSITE" id="PS50110"/>
    </source>
</evidence>
<dbReference type="PROSITE" id="PS50110">
    <property type="entry name" value="RESPONSE_REGULATORY"/>
    <property type="match status" value="1"/>
</dbReference>
<dbReference type="Gene3D" id="3.30.450.20">
    <property type="entry name" value="PAS domain"/>
    <property type="match status" value="1"/>
</dbReference>
<dbReference type="Proteomes" id="UP000698752">
    <property type="component" value="Unassembled WGS sequence"/>
</dbReference>
<dbReference type="Gene3D" id="3.40.50.2300">
    <property type="match status" value="1"/>
</dbReference>
<gene>
    <name evidence="7" type="ORF">GXW78_06575</name>
</gene>
<evidence type="ECO:0000259" key="5">
    <source>
        <dbReference type="PROSITE" id="PS50109"/>
    </source>
</evidence>
<dbReference type="EMBL" id="JAAEDI010000006">
    <property type="protein sequence ID" value="MBR0649319.1"/>
    <property type="molecule type" value="Genomic_DNA"/>
</dbReference>
<dbReference type="PRINTS" id="PR00344">
    <property type="entry name" value="BCTRLSENSOR"/>
</dbReference>
<dbReference type="InterPro" id="IPR013656">
    <property type="entry name" value="PAS_4"/>
</dbReference>
<keyword evidence="3 4" id="KW-0597">Phosphoprotein</keyword>
<dbReference type="PANTHER" id="PTHR43065:SF42">
    <property type="entry name" value="TWO-COMPONENT SENSOR PPRA"/>
    <property type="match status" value="1"/>
</dbReference>
<accession>A0ABS5EE81</accession>
<dbReference type="SMART" id="SM00387">
    <property type="entry name" value="HATPase_c"/>
    <property type="match status" value="1"/>
</dbReference>
<dbReference type="InterPro" id="IPR004358">
    <property type="entry name" value="Sig_transdc_His_kin-like_C"/>
</dbReference>
<dbReference type="Gene3D" id="3.30.565.10">
    <property type="entry name" value="Histidine kinase-like ATPase, C-terminal domain"/>
    <property type="match status" value="1"/>
</dbReference>
<feature type="modified residue" description="4-aspartylphosphate" evidence="4">
    <location>
        <position position="432"/>
    </location>
</feature>
<keyword evidence="8" id="KW-1185">Reference proteome</keyword>
<dbReference type="Pfam" id="PF00072">
    <property type="entry name" value="Response_reg"/>
    <property type="match status" value="1"/>
</dbReference>
<dbReference type="SUPFAM" id="SSF55785">
    <property type="entry name" value="PYP-like sensor domain (PAS domain)"/>
    <property type="match status" value="1"/>
</dbReference>
<dbReference type="Gene3D" id="1.10.287.130">
    <property type="match status" value="1"/>
</dbReference>
<protein>
    <recommendedName>
        <fullName evidence="2">histidine kinase</fullName>
        <ecNumber evidence="2">2.7.13.3</ecNumber>
    </recommendedName>
</protein>
<dbReference type="SUPFAM" id="SSF52172">
    <property type="entry name" value="CheY-like"/>
    <property type="match status" value="1"/>
</dbReference>
<feature type="domain" description="Histidine kinase" evidence="5">
    <location>
        <begin position="137"/>
        <end position="360"/>
    </location>
</feature>
<evidence type="ECO:0000313" key="7">
    <source>
        <dbReference type="EMBL" id="MBR0649319.1"/>
    </source>
</evidence>
<dbReference type="SUPFAM" id="SSF55874">
    <property type="entry name" value="ATPase domain of HSP90 chaperone/DNA topoisomerase II/histidine kinase"/>
    <property type="match status" value="1"/>
</dbReference>
<dbReference type="CDD" id="cd00082">
    <property type="entry name" value="HisKA"/>
    <property type="match status" value="1"/>
</dbReference>
<evidence type="ECO:0000256" key="2">
    <source>
        <dbReference type="ARBA" id="ARBA00012438"/>
    </source>
</evidence>
<dbReference type="Pfam" id="PF00512">
    <property type="entry name" value="HisKA"/>
    <property type="match status" value="1"/>
</dbReference>
<dbReference type="Pfam" id="PF08448">
    <property type="entry name" value="PAS_4"/>
    <property type="match status" value="1"/>
</dbReference>
<comment type="catalytic activity">
    <reaction evidence="1">
        <text>ATP + protein L-histidine = ADP + protein N-phospho-L-histidine.</text>
        <dbReference type="EC" id="2.7.13.3"/>
    </reaction>
</comment>
<dbReference type="InterPro" id="IPR001789">
    <property type="entry name" value="Sig_transdc_resp-reg_receiver"/>
</dbReference>
<dbReference type="Pfam" id="PF02518">
    <property type="entry name" value="HATPase_c"/>
    <property type="match status" value="1"/>
</dbReference>
<dbReference type="InterPro" id="IPR036097">
    <property type="entry name" value="HisK_dim/P_sf"/>
</dbReference>
<evidence type="ECO:0000256" key="4">
    <source>
        <dbReference type="PROSITE-ProRule" id="PRU00169"/>
    </source>
</evidence>
<organism evidence="7 8">
    <name type="scientific">Neoroseomonas terrae</name>
    <dbReference type="NCBI Taxonomy" id="424799"/>
    <lineage>
        <taxon>Bacteria</taxon>
        <taxon>Pseudomonadati</taxon>
        <taxon>Pseudomonadota</taxon>
        <taxon>Alphaproteobacteria</taxon>
        <taxon>Acetobacterales</taxon>
        <taxon>Acetobacteraceae</taxon>
        <taxon>Neoroseomonas</taxon>
    </lineage>
</organism>